<proteinExistence type="predicted"/>
<reference evidence="3 4" key="1">
    <citation type="submission" date="2023-09" db="EMBL/GenBank/DDBJ databases">
        <authorList>
            <person name="Rey-Velasco X."/>
        </authorList>
    </citation>
    <scope>NUCLEOTIDE SEQUENCE [LARGE SCALE GENOMIC DNA]</scope>
    <source>
        <strain evidence="3 4">F225</strain>
    </source>
</reference>
<dbReference type="Pfam" id="PF06724">
    <property type="entry name" value="DUF1206"/>
    <property type="match status" value="2"/>
</dbReference>
<dbReference type="EMBL" id="JAVRHN010000004">
    <property type="protein sequence ID" value="MDT0685929.1"/>
    <property type="molecule type" value="Genomic_DNA"/>
</dbReference>
<feature type="transmembrane region" description="Helical" evidence="1">
    <location>
        <begin position="145"/>
        <end position="169"/>
    </location>
</feature>
<dbReference type="Proteomes" id="UP001253848">
    <property type="component" value="Unassembled WGS sequence"/>
</dbReference>
<sequence length="280" mass="30936">MKKSKKKYIKYFPILGCISTGLIYTAIGVIAMLSLLKLKEGGASKNSLLAYVQDLPGGKIIIWGILLGMLCYIVWRIYESFHDPYHYGKGLKGLARRTGIGLSSLADAFIAYSALIVLLGSANYSEHGTPEQKREMTANMLDYGVGKWLVIGLGVLITITAAVQLFYGITRGYRERLDIVRFSRRKKATIFFLGFTGYVARGVILGIIGFFFIKSGILSDPGYVVNTDKAFNFIGDHIGKVPFAIVAFGIICYGLFMFALGITYDLDNDPSDPNFHSRKS</sequence>
<name>A0ABU3DQD8_9FLAO</name>
<feature type="transmembrane region" description="Helical" evidence="1">
    <location>
        <begin position="241"/>
        <end position="264"/>
    </location>
</feature>
<feature type="domain" description="DUF1206" evidence="2">
    <location>
        <begin position="197"/>
        <end position="263"/>
    </location>
</feature>
<keyword evidence="1" id="KW-1133">Transmembrane helix</keyword>
<gene>
    <name evidence="3" type="ORF">RM541_06110</name>
</gene>
<feature type="domain" description="DUF1206" evidence="2">
    <location>
        <begin position="15"/>
        <end position="81"/>
    </location>
</feature>
<dbReference type="InterPro" id="IPR009597">
    <property type="entry name" value="DUF1206"/>
</dbReference>
<evidence type="ECO:0000256" key="1">
    <source>
        <dbReference type="SAM" id="Phobius"/>
    </source>
</evidence>
<keyword evidence="1" id="KW-0812">Transmembrane</keyword>
<feature type="transmembrane region" description="Helical" evidence="1">
    <location>
        <begin position="190"/>
        <end position="213"/>
    </location>
</feature>
<evidence type="ECO:0000313" key="3">
    <source>
        <dbReference type="EMBL" id="MDT0685929.1"/>
    </source>
</evidence>
<protein>
    <submittedName>
        <fullName evidence="3">DUF1206 domain-containing protein</fullName>
    </submittedName>
</protein>
<comment type="caution">
    <text evidence="3">The sequence shown here is derived from an EMBL/GenBank/DDBJ whole genome shotgun (WGS) entry which is preliminary data.</text>
</comment>
<feature type="transmembrane region" description="Helical" evidence="1">
    <location>
        <begin position="60"/>
        <end position="78"/>
    </location>
</feature>
<accession>A0ABU3DQD8</accession>
<evidence type="ECO:0000313" key="4">
    <source>
        <dbReference type="Proteomes" id="UP001253848"/>
    </source>
</evidence>
<dbReference type="RefSeq" id="WP_311499338.1">
    <property type="nucleotide sequence ID" value="NZ_JAVRHN010000004.1"/>
</dbReference>
<organism evidence="3 4">
    <name type="scientific">Autumnicola psychrophila</name>
    <dbReference type="NCBI Taxonomy" id="3075592"/>
    <lineage>
        <taxon>Bacteria</taxon>
        <taxon>Pseudomonadati</taxon>
        <taxon>Bacteroidota</taxon>
        <taxon>Flavobacteriia</taxon>
        <taxon>Flavobacteriales</taxon>
        <taxon>Flavobacteriaceae</taxon>
        <taxon>Autumnicola</taxon>
    </lineage>
</organism>
<keyword evidence="4" id="KW-1185">Reference proteome</keyword>
<feature type="transmembrane region" description="Helical" evidence="1">
    <location>
        <begin position="99"/>
        <end position="125"/>
    </location>
</feature>
<keyword evidence="1" id="KW-0472">Membrane</keyword>
<evidence type="ECO:0000259" key="2">
    <source>
        <dbReference type="Pfam" id="PF06724"/>
    </source>
</evidence>
<feature type="transmembrane region" description="Helical" evidence="1">
    <location>
        <begin position="12"/>
        <end position="36"/>
    </location>
</feature>